<proteinExistence type="predicted"/>
<dbReference type="Gene3D" id="3.60.15.10">
    <property type="entry name" value="Ribonuclease Z/Hydroxyacylglutathione hydrolase-like"/>
    <property type="match status" value="1"/>
</dbReference>
<dbReference type="Proteomes" id="UP000244810">
    <property type="component" value="Unassembled WGS sequence"/>
</dbReference>
<dbReference type="Pfam" id="PF00753">
    <property type="entry name" value="Lactamase_B"/>
    <property type="match status" value="1"/>
</dbReference>
<dbReference type="Gene3D" id="1.10.10.10">
    <property type="entry name" value="Winged helix-like DNA-binding domain superfamily/Winged helix DNA-binding domain"/>
    <property type="match status" value="1"/>
</dbReference>
<dbReference type="InterPro" id="IPR036388">
    <property type="entry name" value="WH-like_DNA-bd_sf"/>
</dbReference>
<comment type="caution">
    <text evidence="3">The sequence shown here is derived from an EMBL/GenBank/DDBJ whole genome shotgun (WGS) entry which is preliminary data.</text>
</comment>
<accession>A0A2T7UXV3</accession>
<keyword evidence="3" id="KW-0378">Hydrolase</keyword>
<name>A0A2T7UXV3_9RHOB</name>
<dbReference type="AlphaFoldDB" id="A0A2T7UXV3"/>
<keyword evidence="4" id="KW-1185">Reference proteome</keyword>
<organism evidence="3 4">
    <name type="scientific">Pararhodobacter aggregans</name>
    <dbReference type="NCBI Taxonomy" id="404875"/>
    <lineage>
        <taxon>Bacteria</taxon>
        <taxon>Pseudomonadati</taxon>
        <taxon>Pseudomonadota</taxon>
        <taxon>Alphaproteobacteria</taxon>
        <taxon>Rhodobacterales</taxon>
        <taxon>Paracoccaceae</taxon>
        <taxon>Pararhodobacter</taxon>
    </lineage>
</organism>
<dbReference type="SUPFAM" id="SSF56281">
    <property type="entry name" value="Metallo-hydrolase/oxidoreductase"/>
    <property type="match status" value="1"/>
</dbReference>
<dbReference type="InterPro" id="IPR048933">
    <property type="entry name" value="B_lactamase-like_C"/>
</dbReference>
<feature type="domain" description="Metallo-beta-lactamase" evidence="2">
    <location>
        <begin position="48"/>
        <end position="266"/>
    </location>
</feature>
<feature type="region of interest" description="Disordered" evidence="1">
    <location>
        <begin position="1"/>
        <end position="24"/>
    </location>
</feature>
<dbReference type="RefSeq" id="WP_107750016.1">
    <property type="nucleotide sequence ID" value="NZ_QBKF01000001.1"/>
</dbReference>
<gene>
    <name evidence="3" type="ORF">DDE23_03700</name>
</gene>
<evidence type="ECO:0000256" key="1">
    <source>
        <dbReference type="SAM" id="MobiDB-lite"/>
    </source>
</evidence>
<dbReference type="PANTHER" id="PTHR42951">
    <property type="entry name" value="METALLO-BETA-LACTAMASE DOMAIN-CONTAINING"/>
    <property type="match status" value="1"/>
</dbReference>
<protein>
    <submittedName>
        <fullName evidence="3">MBL fold hydrolase</fullName>
    </submittedName>
</protein>
<dbReference type="OrthoDB" id="2971563at2"/>
<dbReference type="InterPro" id="IPR036866">
    <property type="entry name" value="RibonucZ/Hydroxyglut_hydro"/>
</dbReference>
<dbReference type="EMBL" id="QDDR01000001">
    <property type="protein sequence ID" value="PVE49512.1"/>
    <property type="molecule type" value="Genomic_DNA"/>
</dbReference>
<reference evidence="3 4" key="1">
    <citation type="journal article" date="2011" name="Syst. Appl. Microbiol.">
        <title>Defluviimonas denitrificans gen. nov., sp. nov., and Pararhodobacter aggregans gen. nov., sp. nov., non-phototrophic Rhodobacteraceae from the biofilter of a marine aquaculture.</title>
        <authorList>
            <person name="Foesel B.U."/>
            <person name="Drake H.L."/>
            <person name="Schramm A."/>
        </authorList>
    </citation>
    <scope>NUCLEOTIDE SEQUENCE [LARGE SCALE GENOMIC DNA]</scope>
    <source>
        <strain evidence="3 4">D1-19</strain>
    </source>
</reference>
<evidence type="ECO:0000313" key="3">
    <source>
        <dbReference type="EMBL" id="PVE49512.1"/>
    </source>
</evidence>
<dbReference type="InterPro" id="IPR050855">
    <property type="entry name" value="NDM-1-like"/>
</dbReference>
<evidence type="ECO:0000313" key="4">
    <source>
        <dbReference type="Proteomes" id="UP000244810"/>
    </source>
</evidence>
<evidence type="ECO:0000259" key="2">
    <source>
        <dbReference type="SMART" id="SM00849"/>
    </source>
</evidence>
<sequence>MTSATTAPRPAEPGIRFPHEAPPGPGEAIEVAPGVLWMRLPLPMALDHVNVFALDEGDGWTVIDTGFSSKRAKAEWQALLAGPLGGRPVRRVVVTHHHPDHVGLAGWFQTEHGAELVTTRTAWLFARMLLLDAHAQPVPETIAFWRGAGLEEDEIARRIAERPFNFCDVVDPMPLGFTRVGEGHEITMGGRRWVVHCGNGHAPEHATFWSLDDDLVIGGDQLLPGISANLGVYATEPGADPVGDWIESCTRLAGFAEDRHLVLPGHKLPFTGLPLRLRQMVENHQGALNRLQGWLTEPKTAAQCFLPLFKREITGPAAGMALVEAVAHLNRLLVEGRVRRWRDERGAWLWQAQG</sequence>
<dbReference type="Pfam" id="PF21221">
    <property type="entry name" value="B_lactamase-like_C"/>
    <property type="match status" value="1"/>
</dbReference>
<dbReference type="SMART" id="SM00849">
    <property type="entry name" value="Lactamase_B"/>
    <property type="match status" value="1"/>
</dbReference>
<dbReference type="GO" id="GO:0016787">
    <property type="term" value="F:hydrolase activity"/>
    <property type="evidence" value="ECO:0007669"/>
    <property type="project" value="UniProtKB-KW"/>
</dbReference>
<dbReference type="InterPro" id="IPR001279">
    <property type="entry name" value="Metallo-B-lactamas"/>
</dbReference>